<feature type="transmembrane region" description="Helical" evidence="13">
    <location>
        <begin position="192"/>
        <end position="214"/>
    </location>
</feature>
<dbReference type="Pfam" id="PF01554">
    <property type="entry name" value="MatE"/>
    <property type="match status" value="2"/>
</dbReference>
<gene>
    <name evidence="14" type="ORF">SAMN05661086_02420</name>
</gene>
<reference evidence="14 15" key="1">
    <citation type="submission" date="2016-10" db="EMBL/GenBank/DDBJ databases">
        <authorList>
            <person name="de Groot N.N."/>
        </authorList>
    </citation>
    <scope>NUCLEOTIDE SEQUENCE [LARGE SCALE GENOMIC DNA]</scope>
    <source>
        <strain evidence="14 15">743A</strain>
    </source>
</reference>
<keyword evidence="11 13" id="KW-0472">Membrane</keyword>
<dbReference type="InterPro" id="IPR050222">
    <property type="entry name" value="MATE_MdtK"/>
</dbReference>
<dbReference type="Proteomes" id="UP000199659">
    <property type="component" value="Unassembled WGS sequence"/>
</dbReference>
<feature type="transmembrane region" description="Helical" evidence="13">
    <location>
        <begin position="315"/>
        <end position="339"/>
    </location>
</feature>
<evidence type="ECO:0000313" key="14">
    <source>
        <dbReference type="EMBL" id="SFR90623.1"/>
    </source>
</evidence>
<feature type="transmembrane region" description="Helical" evidence="13">
    <location>
        <begin position="239"/>
        <end position="261"/>
    </location>
</feature>
<dbReference type="GO" id="GO:0006811">
    <property type="term" value="P:monoatomic ion transport"/>
    <property type="evidence" value="ECO:0007669"/>
    <property type="project" value="UniProtKB-KW"/>
</dbReference>
<dbReference type="AlphaFoldDB" id="A0A1I6KHC7"/>
<evidence type="ECO:0000256" key="7">
    <source>
        <dbReference type="ARBA" id="ARBA00022475"/>
    </source>
</evidence>
<protein>
    <recommendedName>
        <fullName evidence="4">Probable multidrug resistance protein NorM</fullName>
    </recommendedName>
    <alternativeName>
        <fullName evidence="12">Multidrug-efflux transporter</fullName>
    </alternativeName>
</protein>
<evidence type="ECO:0000256" key="11">
    <source>
        <dbReference type="ARBA" id="ARBA00023136"/>
    </source>
</evidence>
<feature type="transmembrane region" description="Helical" evidence="13">
    <location>
        <begin position="133"/>
        <end position="151"/>
    </location>
</feature>
<evidence type="ECO:0000256" key="8">
    <source>
        <dbReference type="ARBA" id="ARBA00022692"/>
    </source>
</evidence>
<feature type="transmembrane region" description="Helical" evidence="13">
    <location>
        <begin position="92"/>
        <end position="113"/>
    </location>
</feature>
<accession>A0A1I6KHC7</accession>
<keyword evidence="5" id="KW-0813">Transport</keyword>
<dbReference type="OrthoDB" id="9776324at2"/>
<evidence type="ECO:0000256" key="3">
    <source>
        <dbReference type="ARBA" id="ARBA00010199"/>
    </source>
</evidence>
<feature type="transmembrane region" description="Helical" evidence="13">
    <location>
        <begin position="416"/>
        <end position="435"/>
    </location>
</feature>
<dbReference type="EMBL" id="FOYZ01000009">
    <property type="protein sequence ID" value="SFR90623.1"/>
    <property type="molecule type" value="Genomic_DNA"/>
</dbReference>
<comment type="function">
    <text evidence="1">Multidrug efflux pump.</text>
</comment>
<evidence type="ECO:0000256" key="12">
    <source>
        <dbReference type="ARBA" id="ARBA00031636"/>
    </source>
</evidence>
<evidence type="ECO:0000256" key="6">
    <source>
        <dbReference type="ARBA" id="ARBA00022449"/>
    </source>
</evidence>
<keyword evidence="9 13" id="KW-1133">Transmembrane helix</keyword>
<feature type="transmembrane region" description="Helical" evidence="13">
    <location>
        <begin position="12"/>
        <end position="31"/>
    </location>
</feature>
<feature type="transmembrane region" description="Helical" evidence="13">
    <location>
        <begin position="388"/>
        <end position="410"/>
    </location>
</feature>
<dbReference type="InterPro" id="IPR048279">
    <property type="entry name" value="MdtK-like"/>
</dbReference>
<evidence type="ECO:0000256" key="1">
    <source>
        <dbReference type="ARBA" id="ARBA00003408"/>
    </source>
</evidence>
<feature type="transmembrane region" description="Helical" evidence="13">
    <location>
        <begin position="281"/>
        <end position="303"/>
    </location>
</feature>
<proteinExistence type="inferred from homology"/>
<dbReference type="GO" id="GO:0042910">
    <property type="term" value="F:xenobiotic transmembrane transporter activity"/>
    <property type="evidence" value="ECO:0007669"/>
    <property type="project" value="InterPro"/>
</dbReference>
<dbReference type="GO" id="GO:0005886">
    <property type="term" value="C:plasma membrane"/>
    <property type="evidence" value="ECO:0007669"/>
    <property type="project" value="UniProtKB-SubCell"/>
</dbReference>
<dbReference type="STRING" id="37658.SAMN05661086_02420"/>
<keyword evidence="8 13" id="KW-0812">Transmembrane</keyword>
<feature type="transmembrane region" description="Helical" evidence="13">
    <location>
        <begin position="51"/>
        <end position="80"/>
    </location>
</feature>
<name>A0A1I6KHC7_9FIRM</name>
<evidence type="ECO:0000256" key="9">
    <source>
        <dbReference type="ARBA" id="ARBA00022989"/>
    </source>
</evidence>
<dbReference type="RefSeq" id="WP_092561380.1">
    <property type="nucleotide sequence ID" value="NZ_FOYZ01000009.1"/>
</dbReference>
<keyword evidence="15" id="KW-1185">Reference proteome</keyword>
<dbReference type="CDD" id="cd13138">
    <property type="entry name" value="MATE_yoeA_like"/>
    <property type="match status" value="1"/>
</dbReference>
<dbReference type="PANTHER" id="PTHR43298">
    <property type="entry name" value="MULTIDRUG RESISTANCE PROTEIN NORM-RELATED"/>
    <property type="match status" value="1"/>
</dbReference>
<evidence type="ECO:0000313" key="15">
    <source>
        <dbReference type="Proteomes" id="UP000199659"/>
    </source>
</evidence>
<comment type="similarity">
    <text evidence="3">Belongs to the multi antimicrobial extrusion (MATE) (TC 2.A.66.1) family.</text>
</comment>
<sequence>MEQNMIEGRAAKSLFLFALPMVIGNLFQQLYNLIDSMVVGNYVGGDALAAVGASFSITLLFIAIATGSGIGCSVVISQYFGAKQFGRMKTAIFTAILSISALSLVLMIFGLVISQPLLELMGTPDNVLTEAVLYLNIYFWGLFFLFLYNILNSIYNAMGESRLPLFFLFLSSLLNIGLDLYFVIYLKMGVGGVAFATLISQGISACFSFFFLMLRLKRIPTEEKFVLFDFAALFRMNKVAVPSIIQQSIVSFGFLLVQSIINRYGSSVMTGYTAATKIDSICIMPMISVGNAVSTFVAQNIGARKPERIKKGYHAGLWMIAGISLTITFIIFLFGEQFINAFLNKKEANVLALYTGTEYLKVVSLFYIVMGFMNVSNGILRGSGDVNVFMICTLSNFSTRVILAFILSGFIEEKAVWWSIPIGWSIGLIIAYLRYRSGRWKEKALI</sequence>
<feature type="transmembrane region" description="Helical" evidence="13">
    <location>
        <begin position="163"/>
        <end position="186"/>
    </location>
</feature>
<feature type="transmembrane region" description="Helical" evidence="13">
    <location>
        <begin position="359"/>
        <end position="376"/>
    </location>
</feature>
<keyword evidence="7" id="KW-1003">Cell membrane</keyword>
<evidence type="ECO:0000256" key="2">
    <source>
        <dbReference type="ARBA" id="ARBA00004651"/>
    </source>
</evidence>
<dbReference type="InterPro" id="IPR002528">
    <property type="entry name" value="MATE_fam"/>
</dbReference>
<organism evidence="14 15">
    <name type="scientific">Anaeromicropila populeti</name>
    <dbReference type="NCBI Taxonomy" id="37658"/>
    <lineage>
        <taxon>Bacteria</taxon>
        <taxon>Bacillati</taxon>
        <taxon>Bacillota</taxon>
        <taxon>Clostridia</taxon>
        <taxon>Lachnospirales</taxon>
        <taxon>Lachnospiraceae</taxon>
        <taxon>Anaeromicropila</taxon>
    </lineage>
</organism>
<evidence type="ECO:0000256" key="10">
    <source>
        <dbReference type="ARBA" id="ARBA00023065"/>
    </source>
</evidence>
<comment type="subcellular location">
    <subcellularLocation>
        <location evidence="2">Cell membrane</location>
        <topology evidence="2">Multi-pass membrane protein</topology>
    </subcellularLocation>
</comment>
<keyword evidence="10" id="KW-0406">Ion transport</keyword>
<dbReference type="NCBIfam" id="TIGR00797">
    <property type="entry name" value="matE"/>
    <property type="match status" value="1"/>
</dbReference>
<dbReference type="PANTHER" id="PTHR43298:SF2">
    <property type="entry name" value="FMN_FAD EXPORTER YEEO-RELATED"/>
    <property type="match status" value="1"/>
</dbReference>
<evidence type="ECO:0000256" key="5">
    <source>
        <dbReference type="ARBA" id="ARBA00022448"/>
    </source>
</evidence>
<keyword evidence="6" id="KW-0050">Antiport</keyword>
<dbReference type="PIRSF" id="PIRSF006603">
    <property type="entry name" value="DinF"/>
    <property type="match status" value="1"/>
</dbReference>
<evidence type="ECO:0000256" key="4">
    <source>
        <dbReference type="ARBA" id="ARBA00020268"/>
    </source>
</evidence>
<dbReference type="GO" id="GO:0015297">
    <property type="term" value="F:antiporter activity"/>
    <property type="evidence" value="ECO:0007669"/>
    <property type="project" value="UniProtKB-KW"/>
</dbReference>
<evidence type="ECO:0000256" key="13">
    <source>
        <dbReference type="SAM" id="Phobius"/>
    </source>
</evidence>